<keyword evidence="4" id="KW-1185">Reference proteome</keyword>
<dbReference type="Gene3D" id="2.60.120.200">
    <property type="match status" value="1"/>
</dbReference>
<sequence length="429" mass="46059">PTEAPTVAPTVAPTETPTEAPTEAPTVAPTEAPTVAPTVAPTEAPTETPTEAPTEAPTVAPTVAPTEAPTEAPTVAPTNPPTAPPTTAPTTQAPAGPLVYDFQDGMDEWALINMNSASFRRVQFENTRVGAPPEGPWVLQVFQDNVQSGSVVGTGPLMEATDSQISVSVIFWMDGSVNFPAQLKIRRRFSFSDLGETPVLNLDGFGNQDNQMWLLYTGTASAIVGQRFSLLVEASLGGDRNNSVAVNKLVVNGAKAIHSNVTTMNFENGLLGWSLGQMQGGMWELKNQSHIDPALKVPKPPSGDMILVASRQHILSGIMTIESPILSAAAKTSKKLYLRFWVRGSSTYPVSLSIRKKSPDGVYDELPFVNLRRYGNVDSQNWLSLDKTIYVPLNDGEMFYQLVIEVDLGSRLENLVAVDDLSITTLTLS</sequence>
<reference evidence="3" key="1">
    <citation type="journal article" date="2021" name="Sci. Adv.">
        <title>The American lobster genome reveals insights on longevity, neural, and immune adaptations.</title>
        <authorList>
            <person name="Polinski J.M."/>
            <person name="Zimin A.V."/>
            <person name="Clark K.F."/>
            <person name="Kohn A.B."/>
            <person name="Sadowski N."/>
            <person name="Timp W."/>
            <person name="Ptitsyn A."/>
            <person name="Khanna P."/>
            <person name="Romanova D.Y."/>
            <person name="Williams P."/>
            <person name="Greenwood S.J."/>
            <person name="Moroz L.L."/>
            <person name="Walt D.R."/>
            <person name="Bodnar A.G."/>
        </authorList>
    </citation>
    <scope>NUCLEOTIDE SEQUENCE</scope>
    <source>
        <strain evidence="3">GMGI-L3</strain>
    </source>
</reference>
<dbReference type="Pfam" id="PF00629">
    <property type="entry name" value="MAM"/>
    <property type="match status" value="1"/>
</dbReference>
<dbReference type="InterPro" id="IPR013320">
    <property type="entry name" value="ConA-like_dom_sf"/>
</dbReference>
<name>A0A8J5NG52_HOMAM</name>
<evidence type="ECO:0000313" key="3">
    <source>
        <dbReference type="EMBL" id="KAG7178063.1"/>
    </source>
</evidence>
<accession>A0A8J5NG52</accession>
<feature type="non-terminal residue" evidence="3">
    <location>
        <position position="1"/>
    </location>
</feature>
<dbReference type="EMBL" id="JAHLQT010000697">
    <property type="protein sequence ID" value="KAG7178063.1"/>
    <property type="molecule type" value="Genomic_DNA"/>
</dbReference>
<organism evidence="3 4">
    <name type="scientific">Homarus americanus</name>
    <name type="common">American lobster</name>
    <dbReference type="NCBI Taxonomy" id="6706"/>
    <lineage>
        <taxon>Eukaryota</taxon>
        <taxon>Metazoa</taxon>
        <taxon>Ecdysozoa</taxon>
        <taxon>Arthropoda</taxon>
        <taxon>Crustacea</taxon>
        <taxon>Multicrustacea</taxon>
        <taxon>Malacostraca</taxon>
        <taxon>Eumalacostraca</taxon>
        <taxon>Eucarida</taxon>
        <taxon>Decapoda</taxon>
        <taxon>Pleocyemata</taxon>
        <taxon>Astacidea</taxon>
        <taxon>Nephropoidea</taxon>
        <taxon>Nephropidae</taxon>
        <taxon>Homarus</taxon>
    </lineage>
</organism>
<feature type="compositionally biased region" description="Low complexity" evidence="1">
    <location>
        <begin position="1"/>
        <end position="77"/>
    </location>
</feature>
<proteinExistence type="predicted"/>
<comment type="caution">
    <text evidence="3">The sequence shown here is derived from an EMBL/GenBank/DDBJ whole genome shotgun (WGS) entry which is preliminary data.</text>
</comment>
<evidence type="ECO:0000313" key="4">
    <source>
        <dbReference type="Proteomes" id="UP000747542"/>
    </source>
</evidence>
<feature type="region of interest" description="Disordered" evidence="1">
    <location>
        <begin position="1"/>
        <end position="93"/>
    </location>
</feature>
<dbReference type="PROSITE" id="PS50060">
    <property type="entry name" value="MAM_2"/>
    <property type="match status" value="1"/>
</dbReference>
<evidence type="ECO:0000259" key="2">
    <source>
        <dbReference type="PROSITE" id="PS50060"/>
    </source>
</evidence>
<dbReference type="InterPro" id="IPR000998">
    <property type="entry name" value="MAM_dom"/>
</dbReference>
<gene>
    <name evidence="3" type="primary">Htp1-L2</name>
    <name evidence="3" type="ORF">Hamer_G003820</name>
</gene>
<feature type="domain" description="MAM" evidence="2">
    <location>
        <begin position="262"/>
        <end position="429"/>
    </location>
</feature>
<dbReference type="GO" id="GO:0016020">
    <property type="term" value="C:membrane"/>
    <property type="evidence" value="ECO:0007669"/>
    <property type="project" value="InterPro"/>
</dbReference>
<dbReference type="Proteomes" id="UP000747542">
    <property type="component" value="Unassembled WGS sequence"/>
</dbReference>
<evidence type="ECO:0000256" key="1">
    <source>
        <dbReference type="SAM" id="MobiDB-lite"/>
    </source>
</evidence>
<dbReference type="SUPFAM" id="SSF49899">
    <property type="entry name" value="Concanavalin A-like lectins/glucanases"/>
    <property type="match status" value="1"/>
</dbReference>
<feature type="compositionally biased region" description="Pro residues" evidence="1">
    <location>
        <begin position="78"/>
        <end position="87"/>
    </location>
</feature>
<dbReference type="AlphaFoldDB" id="A0A8J5NG52"/>
<protein>
    <submittedName>
        <fullName evidence="3">RxLR effector protein Htp1-like 2</fullName>
    </submittedName>
</protein>